<dbReference type="InterPro" id="IPR013083">
    <property type="entry name" value="Znf_RING/FYVE/PHD"/>
</dbReference>
<dbReference type="SUPFAM" id="SSF57850">
    <property type="entry name" value="RING/U-box"/>
    <property type="match status" value="1"/>
</dbReference>
<gene>
    <name evidence="11" type="ORF">B0T17DRAFT_534638</name>
</gene>
<keyword evidence="2 9" id="KW-0812">Transmembrane</keyword>
<comment type="caution">
    <text evidence="11">The sequence shown here is derived from an EMBL/GenBank/DDBJ whole genome shotgun (WGS) entry which is preliminary data.</text>
</comment>
<dbReference type="InterPro" id="IPR011016">
    <property type="entry name" value="Znf_RING-CH"/>
</dbReference>
<feature type="domain" description="RING-CH-type" evidence="10">
    <location>
        <begin position="5"/>
        <end position="76"/>
    </location>
</feature>
<dbReference type="PANTHER" id="PTHR46283">
    <property type="entry name" value="E3 UBIQUITIN-PROTEIN LIGASE MARCH5"/>
    <property type="match status" value="1"/>
</dbReference>
<feature type="transmembrane region" description="Helical" evidence="9">
    <location>
        <begin position="162"/>
        <end position="182"/>
    </location>
</feature>
<evidence type="ECO:0000256" key="6">
    <source>
        <dbReference type="ARBA" id="ARBA00022989"/>
    </source>
</evidence>
<dbReference type="Gene3D" id="3.30.40.10">
    <property type="entry name" value="Zinc/RING finger domain, C3HC4 (zinc finger)"/>
    <property type="match status" value="1"/>
</dbReference>
<evidence type="ECO:0000256" key="5">
    <source>
        <dbReference type="ARBA" id="ARBA00022833"/>
    </source>
</evidence>
<evidence type="ECO:0000256" key="4">
    <source>
        <dbReference type="ARBA" id="ARBA00022771"/>
    </source>
</evidence>
<evidence type="ECO:0000313" key="12">
    <source>
        <dbReference type="Proteomes" id="UP001174934"/>
    </source>
</evidence>
<dbReference type="GO" id="GO:0016020">
    <property type="term" value="C:membrane"/>
    <property type="evidence" value="ECO:0007669"/>
    <property type="project" value="UniProtKB-SubCell"/>
</dbReference>
<keyword evidence="5" id="KW-0862">Zinc</keyword>
<evidence type="ECO:0000256" key="8">
    <source>
        <dbReference type="SAM" id="MobiDB-lite"/>
    </source>
</evidence>
<dbReference type="PROSITE" id="PS51292">
    <property type="entry name" value="ZF_RING_CH"/>
    <property type="match status" value="1"/>
</dbReference>
<reference evidence="11" key="1">
    <citation type="submission" date="2023-06" db="EMBL/GenBank/DDBJ databases">
        <title>Genome-scale phylogeny and comparative genomics of the fungal order Sordariales.</title>
        <authorList>
            <consortium name="Lawrence Berkeley National Laboratory"/>
            <person name="Hensen N."/>
            <person name="Bonometti L."/>
            <person name="Westerberg I."/>
            <person name="Brannstrom I.O."/>
            <person name="Guillou S."/>
            <person name="Cros-Aarteil S."/>
            <person name="Calhoun S."/>
            <person name="Haridas S."/>
            <person name="Kuo A."/>
            <person name="Mondo S."/>
            <person name="Pangilinan J."/>
            <person name="Riley R."/>
            <person name="LaButti K."/>
            <person name="Andreopoulos B."/>
            <person name="Lipzen A."/>
            <person name="Chen C."/>
            <person name="Yanf M."/>
            <person name="Daum C."/>
            <person name="Ng V."/>
            <person name="Clum A."/>
            <person name="Steindorff A."/>
            <person name="Ohm R."/>
            <person name="Martin F."/>
            <person name="Silar P."/>
            <person name="Natvig D."/>
            <person name="Lalanne C."/>
            <person name="Gautier V."/>
            <person name="Ament-velasquez S.L."/>
            <person name="Kruys A."/>
            <person name="Hutchinson M.I."/>
            <person name="Powell A.J."/>
            <person name="Barry K."/>
            <person name="Miller A.N."/>
            <person name="Grigoriev I.V."/>
            <person name="Debuchy R."/>
            <person name="Gladieux P."/>
            <person name="Thoren M.H."/>
            <person name="Johannesson H."/>
        </authorList>
    </citation>
    <scope>NUCLEOTIDE SEQUENCE</scope>
    <source>
        <strain evidence="11">SMH3391-2</strain>
    </source>
</reference>
<keyword evidence="12" id="KW-1185">Reference proteome</keyword>
<evidence type="ECO:0000256" key="7">
    <source>
        <dbReference type="ARBA" id="ARBA00023136"/>
    </source>
</evidence>
<dbReference type="Proteomes" id="UP001174934">
    <property type="component" value="Unassembled WGS sequence"/>
</dbReference>
<dbReference type="GO" id="GO:0008270">
    <property type="term" value="F:zinc ion binding"/>
    <property type="evidence" value="ECO:0007669"/>
    <property type="project" value="UniProtKB-KW"/>
</dbReference>
<evidence type="ECO:0000256" key="1">
    <source>
        <dbReference type="ARBA" id="ARBA00004141"/>
    </source>
</evidence>
<feature type="transmembrane region" description="Helical" evidence="9">
    <location>
        <begin position="130"/>
        <end position="150"/>
    </location>
</feature>
<protein>
    <recommendedName>
        <fullName evidence="10">RING-CH-type domain-containing protein</fullName>
    </recommendedName>
</protein>
<evidence type="ECO:0000256" key="2">
    <source>
        <dbReference type="ARBA" id="ARBA00022692"/>
    </source>
</evidence>
<accession>A0AA39WU51</accession>
<evidence type="ECO:0000256" key="3">
    <source>
        <dbReference type="ARBA" id="ARBA00022723"/>
    </source>
</evidence>
<organism evidence="11 12">
    <name type="scientific">Bombardia bombarda</name>
    <dbReference type="NCBI Taxonomy" id="252184"/>
    <lineage>
        <taxon>Eukaryota</taxon>
        <taxon>Fungi</taxon>
        <taxon>Dikarya</taxon>
        <taxon>Ascomycota</taxon>
        <taxon>Pezizomycotina</taxon>
        <taxon>Sordariomycetes</taxon>
        <taxon>Sordariomycetidae</taxon>
        <taxon>Sordariales</taxon>
        <taxon>Lasiosphaeriaceae</taxon>
        <taxon>Bombardia</taxon>
    </lineage>
</organism>
<evidence type="ECO:0000259" key="10">
    <source>
        <dbReference type="PROSITE" id="PS51292"/>
    </source>
</evidence>
<feature type="compositionally biased region" description="Low complexity" evidence="8">
    <location>
        <begin position="382"/>
        <end position="391"/>
    </location>
</feature>
<dbReference type="EMBL" id="JAULSR010000004">
    <property type="protein sequence ID" value="KAK0621624.1"/>
    <property type="molecule type" value="Genomic_DNA"/>
</dbReference>
<feature type="region of interest" description="Disordered" evidence="8">
    <location>
        <begin position="371"/>
        <end position="453"/>
    </location>
</feature>
<proteinExistence type="predicted"/>
<evidence type="ECO:0000256" key="9">
    <source>
        <dbReference type="SAM" id="Phobius"/>
    </source>
</evidence>
<feature type="compositionally biased region" description="Pro residues" evidence="8">
    <location>
        <begin position="412"/>
        <end position="448"/>
    </location>
</feature>
<dbReference type="AlphaFoldDB" id="A0AA39WU51"/>
<evidence type="ECO:0000313" key="11">
    <source>
        <dbReference type="EMBL" id="KAK0621624.1"/>
    </source>
</evidence>
<sequence length="555" mass="60518">MATGQPPQAQHNCYICLQNDIDEPEHREWVSPCPCTLEAHESCFLEWVANQEQQRDGISRNGRLKCPACQAPITLIEPRDILVDLHNRLYRHYSHVSPILLVGFFTSSSVAGLAFYGLNAARMFAGPDDIATWLTGSVTSGRMFGLNFWAVGKGAAQSNFTVLAKIGVLALIGPTLVISRWLPWFGNFISVPISVLSGVALAARDSTLTWPPSPEWVITIFPLVHFSYNFLYYDMFGKLEQRLNQVLRGRAPAAAEQPPALPRADAGGAEAAAGEDAEAVIAAADAAVEAARPAEYRGVVGMFLDLVRGLVLPDGHIQVEVQVAVDPDVIRDDDHNQDIGPFVEIEWPQHRHEQEQHGVAGQIQGQNDDVGAAAVPADNNNQDQPRQQEIQIPPPLDQPAENQDINNNPDGAPAPAPAPAPQAPPEQPVVAEPPPPANNDVPPPPPPGSLSFRQFMNHTCTSLLLPTISYGMGEIIAHLVPAAWVAPPRYRRAPTGLLQMRWGRSLVGGCLFIVLRDAVRLYVKYRRAEVKQHRKVKNVAKRRPGEGPGEVEGGR</sequence>
<feature type="transmembrane region" description="Helical" evidence="9">
    <location>
        <begin position="98"/>
        <end position="118"/>
    </location>
</feature>
<keyword evidence="6 9" id="KW-1133">Transmembrane helix</keyword>
<keyword evidence="3" id="KW-0479">Metal-binding</keyword>
<comment type="subcellular location">
    <subcellularLocation>
        <location evidence="1">Membrane</location>
        <topology evidence="1">Multi-pass membrane protein</topology>
    </subcellularLocation>
</comment>
<name>A0AA39WU51_9PEZI</name>
<keyword evidence="7 9" id="KW-0472">Membrane</keyword>
<keyword evidence="4" id="KW-0863">Zinc-finger</keyword>